<keyword evidence="3" id="KW-0804">Transcription</keyword>
<dbReference type="InterPro" id="IPR003313">
    <property type="entry name" value="AraC-bd"/>
</dbReference>
<comment type="caution">
    <text evidence="5">The sequence shown here is derived from an EMBL/GenBank/DDBJ whole genome shotgun (WGS) entry which is preliminary data.</text>
</comment>
<protein>
    <submittedName>
        <fullName evidence="5">Helix-turn-helix transcriptional regulator</fullName>
    </submittedName>
</protein>
<gene>
    <name evidence="5" type="ORF">KDL28_22360</name>
</gene>
<dbReference type="SUPFAM" id="SSF51182">
    <property type="entry name" value="RmlC-like cupins"/>
    <property type="match status" value="1"/>
</dbReference>
<dbReference type="PANTHER" id="PTHR11019:SF199">
    <property type="entry name" value="HTH-TYPE TRANSCRIPTIONAL REGULATOR NIMR"/>
    <property type="match status" value="1"/>
</dbReference>
<dbReference type="SMART" id="SM00342">
    <property type="entry name" value="HTH_ARAC"/>
    <property type="match status" value="1"/>
</dbReference>
<keyword evidence="6" id="KW-1185">Reference proteome</keyword>
<organism evidence="5 6">
    <name type="scientific">Pseudonocardia humida</name>
    <dbReference type="NCBI Taxonomy" id="2800819"/>
    <lineage>
        <taxon>Bacteria</taxon>
        <taxon>Bacillati</taxon>
        <taxon>Actinomycetota</taxon>
        <taxon>Actinomycetes</taxon>
        <taxon>Pseudonocardiales</taxon>
        <taxon>Pseudonocardiaceae</taxon>
        <taxon>Pseudonocardia</taxon>
    </lineage>
</organism>
<evidence type="ECO:0000313" key="6">
    <source>
        <dbReference type="Proteomes" id="UP001165283"/>
    </source>
</evidence>
<dbReference type="SUPFAM" id="SSF46689">
    <property type="entry name" value="Homeodomain-like"/>
    <property type="match status" value="1"/>
</dbReference>
<evidence type="ECO:0000256" key="1">
    <source>
        <dbReference type="ARBA" id="ARBA00023015"/>
    </source>
</evidence>
<evidence type="ECO:0000259" key="4">
    <source>
        <dbReference type="PROSITE" id="PS01124"/>
    </source>
</evidence>
<dbReference type="PROSITE" id="PS01124">
    <property type="entry name" value="HTH_ARAC_FAMILY_2"/>
    <property type="match status" value="1"/>
</dbReference>
<keyword evidence="1" id="KW-0805">Transcription regulation</keyword>
<dbReference type="Pfam" id="PF12833">
    <property type="entry name" value="HTH_18"/>
    <property type="match status" value="1"/>
</dbReference>
<evidence type="ECO:0000256" key="2">
    <source>
        <dbReference type="ARBA" id="ARBA00023125"/>
    </source>
</evidence>
<evidence type="ECO:0000313" key="5">
    <source>
        <dbReference type="EMBL" id="MCO1657810.1"/>
    </source>
</evidence>
<sequence>MSGSGHTAVLVADFPLARRTRFGRHRHRTHQLAWAAEGVVSITVEDAAWILPATRALWIPAGVPHSVDGGPAVVRAAYLHANPHGWTTPTPVAVSPLLRELSEHLTTDLPSSAARSRAEAVLLDLLDPVGTTSVRLPVPTDPRAAAVARAILRDPADDRGLEAWARTVGAGARTLARLFTAETGLSFGRWRTQARLRAALLLLADGVPVGVVAHRVGYRAPSAFVAAFHRQLGVPPGAYYAGR</sequence>
<dbReference type="CDD" id="cd06124">
    <property type="entry name" value="cupin_NimR-like_N"/>
    <property type="match status" value="1"/>
</dbReference>
<keyword evidence="2" id="KW-0238">DNA-binding</keyword>
<dbReference type="Proteomes" id="UP001165283">
    <property type="component" value="Unassembled WGS sequence"/>
</dbReference>
<dbReference type="InterPro" id="IPR011051">
    <property type="entry name" value="RmlC_Cupin_sf"/>
</dbReference>
<feature type="domain" description="HTH araC/xylS-type" evidence="4">
    <location>
        <begin position="145"/>
        <end position="242"/>
    </location>
</feature>
<reference evidence="5" key="1">
    <citation type="submission" date="2021-04" db="EMBL/GenBank/DDBJ databases">
        <title>Pseudonocardia sp. nov., isolated from sandy soil of mangrove forest.</title>
        <authorList>
            <person name="Zan Z."/>
            <person name="Huang R."/>
            <person name="Liu W."/>
        </authorList>
    </citation>
    <scope>NUCLEOTIDE SEQUENCE</scope>
    <source>
        <strain evidence="5">S2-4</strain>
    </source>
</reference>
<proteinExistence type="predicted"/>
<name>A0ABT1A4A3_9PSEU</name>
<accession>A0ABT1A4A3</accession>
<dbReference type="InterPro" id="IPR014710">
    <property type="entry name" value="RmlC-like_jellyroll"/>
</dbReference>
<dbReference type="Gene3D" id="2.60.120.10">
    <property type="entry name" value="Jelly Rolls"/>
    <property type="match status" value="1"/>
</dbReference>
<dbReference type="InterPro" id="IPR009057">
    <property type="entry name" value="Homeodomain-like_sf"/>
</dbReference>
<dbReference type="Pfam" id="PF02311">
    <property type="entry name" value="AraC_binding"/>
    <property type="match status" value="1"/>
</dbReference>
<dbReference type="InterPro" id="IPR018060">
    <property type="entry name" value="HTH_AraC"/>
</dbReference>
<dbReference type="RefSeq" id="WP_252441450.1">
    <property type="nucleotide sequence ID" value="NZ_JAGSOV010000046.1"/>
</dbReference>
<evidence type="ECO:0000256" key="3">
    <source>
        <dbReference type="ARBA" id="ARBA00023163"/>
    </source>
</evidence>
<dbReference type="Gene3D" id="1.10.10.60">
    <property type="entry name" value="Homeodomain-like"/>
    <property type="match status" value="1"/>
</dbReference>
<dbReference type="PANTHER" id="PTHR11019">
    <property type="entry name" value="HTH-TYPE TRANSCRIPTIONAL REGULATOR NIMR"/>
    <property type="match status" value="1"/>
</dbReference>
<dbReference type="EMBL" id="JAGSOV010000046">
    <property type="protein sequence ID" value="MCO1657810.1"/>
    <property type="molecule type" value="Genomic_DNA"/>
</dbReference>